<protein>
    <recommendedName>
        <fullName evidence="3">Acyltransferase</fullName>
    </recommendedName>
</protein>
<dbReference type="KEGG" id="mcl:MCCL_0673"/>
<dbReference type="PANTHER" id="PTHR23416">
    <property type="entry name" value="SIALIC ACID SYNTHASE-RELATED"/>
    <property type="match status" value="1"/>
</dbReference>
<accession>B9EAW9</accession>
<sequence>MKNMFSILRLFSKILSVFPNSFLYFLYEINSFSEAKIFIAIRYIIVGSMVEAIGDNVYIGKNVTLKNVEKLTLGNNISIHNNCYIDSHGEISIGNDVSIAHNSTILSSSHTWEDLEKPIKYNNITSLPVIIYDNVWIGCGVRILMGVTINSRSVVAANAIVNRDVMSNNLVGGIPIKIIKEI</sequence>
<proteinExistence type="predicted"/>
<dbReference type="InterPro" id="IPR001451">
    <property type="entry name" value="Hexapep"/>
</dbReference>
<dbReference type="SUPFAM" id="SSF51161">
    <property type="entry name" value="Trimeric LpxA-like enzymes"/>
    <property type="match status" value="1"/>
</dbReference>
<dbReference type="AlphaFoldDB" id="B9EAW9"/>
<dbReference type="InterPro" id="IPR051159">
    <property type="entry name" value="Hexapeptide_acetyltransf"/>
</dbReference>
<gene>
    <name evidence="1" type="ordered locus">MCCL_0673</name>
</gene>
<dbReference type="HOGENOM" id="CLU_051638_7_3_9"/>
<dbReference type="Proteomes" id="UP000001383">
    <property type="component" value="Chromosome"/>
</dbReference>
<dbReference type="EMBL" id="AP009484">
    <property type="protein sequence ID" value="BAH17380.1"/>
    <property type="molecule type" value="Genomic_DNA"/>
</dbReference>
<reference evidence="1 2" key="1">
    <citation type="journal article" date="2009" name="J. Bacteriol.">
        <title>Complete genome sequence of Macrococcus caseolyticus strain JCSCS5402, reflecting the ancestral genome of the human-pathogenic staphylococci.</title>
        <authorList>
            <person name="Baba T."/>
            <person name="Kuwahara-Arai K."/>
            <person name="Uchiyama I."/>
            <person name="Takeuchi F."/>
            <person name="Ito T."/>
            <person name="Hiramatsu K."/>
        </authorList>
    </citation>
    <scope>NUCLEOTIDE SEQUENCE [LARGE SCALE GENOMIC DNA]</scope>
    <source>
        <strain evidence="1 2">JCSC5402</strain>
    </source>
</reference>
<dbReference type="eggNOG" id="COG0110">
    <property type="taxonomic scope" value="Bacteria"/>
</dbReference>
<evidence type="ECO:0000313" key="2">
    <source>
        <dbReference type="Proteomes" id="UP000001383"/>
    </source>
</evidence>
<dbReference type="InterPro" id="IPR011004">
    <property type="entry name" value="Trimer_LpxA-like_sf"/>
</dbReference>
<name>B9EAW9_MACCJ</name>
<dbReference type="Gene3D" id="2.160.10.10">
    <property type="entry name" value="Hexapeptide repeat proteins"/>
    <property type="match status" value="1"/>
</dbReference>
<evidence type="ECO:0000313" key="1">
    <source>
        <dbReference type="EMBL" id="BAH17380.1"/>
    </source>
</evidence>
<dbReference type="CDD" id="cd04647">
    <property type="entry name" value="LbH_MAT_like"/>
    <property type="match status" value="1"/>
</dbReference>
<organism evidence="1 2">
    <name type="scientific">Macrococcus caseolyticus (strain JCSC5402)</name>
    <name type="common">Macrococcoides caseolyticum</name>
    <dbReference type="NCBI Taxonomy" id="458233"/>
    <lineage>
        <taxon>Bacteria</taxon>
        <taxon>Bacillati</taxon>
        <taxon>Bacillota</taxon>
        <taxon>Bacilli</taxon>
        <taxon>Bacillales</taxon>
        <taxon>Staphylococcaceae</taxon>
        <taxon>Macrococcoides</taxon>
    </lineage>
</organism>
<evidence type="ECO:0008006" key="3">
    <source>
        <dbReference type="Google" id="ProtNLM"/>
    </source>
</evidence>
<dbReference type="STRING" id="458233.MCCL_0673"/>
<dbReference type="Pfam" id="PF14602">
    <property type="entry name" value="Hexapep_2"/>
    <property type="match status" value="2"/>
</dbReference>